<dbReference type="Pfam" id="PF00132">
    <property type="entry name" value="Hexapep"/>
    <property type="match status" value="1"/>
</dbReference>
<accession>A0ABP9H6C0</accession>
<dbReference type="PANTHER" id="PTHR13061">
    <property type="entry name" value="DYNACTIN SUBUNIT P25"/>
    <property type="match status" value="1"/>
</dbReference>
<dbReference type="SUPFAM" id="SSF51161">
    <property type="entry name" value="Trimeric LpxA-like enzymes"/>
    <property type="match status" value="1"/>
</dbReference>
<dbReference type="EMBL" id="BAABHS010000007">
    <property type="protein sequence ID" value="GAA4959868.1"/>
    <property type="molecule type" value="Genomic_DNA"/>
</dbReference>
<organism evidence="1 2">
    <name type="scientific">Yinghuangia aomiensis</name>
    <dbReference type="NCBI Taxonomy" id="676205"/>
    <lineage>
        <taxon>Bacteria</taxon>
        <taxon>Bacillati</taxon>
        <taxon>Actinomycetota</taxon>
        <taxon>Actinomycetes</taxon>
        <taxon>Kitasatosporales</taxon>
        <taxon>Streptomycetaceae</taxon>
        <taxon>Yinghuangia</taxon>
    </lineage>
</organism>
<proteinExistence type="predicted"/>
<comment type="caution">
    <text evidence="1">The sequence shown here is derived from an EMBL/GenBank/DDBJ whole genome shotgun (WGS) entry which is preliminary data.</text>
</comment>
<gene>
    <name evidence="1" type="ORF">GCM10023205_23690</name>
</gene>
<protein>
    <submittedName>
        <fullName evidence="1">Gamma carbonic anhydrase family protein</fullName>
    </submittedName>
</protein>
<dbReference type="Proteomes" id="UP001500466">
    <property type="component" value="Unassembled WGS sequence"/>
</dbReference>
<sequence>MTVYALGEQVPVVHPDAYVHPDAVVIGSVEIGAGSTIWPSAVLRADYGRIVVGESTSIQDGSVLHVSAGLVTKVGNRCVVGHLVHLEGCTIEDDCLVGNGAIVLHRAVVRSGALVGSGAFVGNGVEVPSYATALGVPAKMRADTVKPGAFDAAVALYVENGRRFKQQLRRID</sequence>
<dbReference type="PANTHER" id="PTHR13061:SF29">
    <property type="entry name" value="GAMMA CARBONIC ANHYDRASE-LIKE 1, MITOCHONDRIAL-RELATED"/>
    <property type="match status" value="1"/>
</dbReference>
<dbReference type="Gene3D" id="2.160.10.10">
    <property type="entry name" value="Hexapeptide repeat proteins"/>
    <property type="match status" value="1"/>
</dbReference>
<name>A0ABP9H6C0_9ACTN</name>
<dbReference type="InterPro" id="IPR001451">
    <property type="entry name" value="Hexapep"/>
</dbReference>
<evidence type="ECO:0000313" key="1">
    <source>
        <dbReference type="EMBL" id="GAA4959868.1"/>
    </source>
</evidence>
<keyword evidence="2" id="KW-1185">Reference proteome</keyword>
<dbReference type="InterPro" id="IPR047324">
    <property type="entry name" value="LbH_gamma_CA-like"/>
</dbReference>
<dbReference type="InterPro" id="IPR011004">
    <property type="entry name" value="Trimer_LpxA-like_sf"/>
</dbReference>
<dbReference type="InterPro" id="IPR050484">
    <property type="entry name" value="Transf_Hexapept/Carb_Anhydrase"/>
</dbReference>
<dbReference type="CDD" id="cd04645">
    <property type="entry name" value="LbH_gamma_CA_like"/>
    <property type="match status" value="1"/>
</dbReference>
<evidence type="ECO:0000313" key="2">
    <source>
        <dbReference type="Proteomes" id="UP001500466"/>
    </source>
</evidence>
<reference evidence="2" key="1">
    <citation type="journal article" date="2019" name="Int. J. Syst. Evol. Microbiol.">
        <title>The Global Catalogue of Microorganisms (GCM) 10K type strain sequencing project: providing services to taxonomists for standard genome sequencing and annotation.</title>
        <authorList>
            <consortium name="The Broad Institute Genomics Platform"/>
            <consortium name="The Broad Institute Genome Sequencing Center for Infectious Disease"/>
            <person name="Wu L."/>
            <person name="Ma J."/>
        </authorList>
    </citation>
    <scope>NUCLEOTIDE SEQUENCE [LARGE SCALE GENOMIC DNA]</scope>
    <source>
        <strain evidence="2">JCM 17986</strain>
    </source>
</reference>
<dbReference type="RefSeq" id="WP_345675353.1">
    <property type="nucleotide sequence ID" value="NZ_BAABHS010000007.1"/>
</dbReference>